<evidence type="ECO:0000256" key="3">
    <source>
        <dbReference type="ARBA" id="ARBA00023002"/>
    </source>
</evidence>
<gene>
    <name evidence="5" type="ORF">NUU61_008635</name>
</gene>
<sequence>MSTSKPLEVTIIGGGVIGVQMAIGLLNRPNIPAILYGQGTARGRQGSGMAFTSNAMENMRQLNPDILKALDKAANPPRAAVYMTNQHPDFFQRRTHEGELPYDFAIRNKAGCDVLRPLPRDQFTAELDKLIPADKFSMRLEKIEAREDGKRVLTFQNGTTAEIDAVLACDRIRSPTRRMFLDKTDPAAIPHDTRQREYRNHISWEKVLEILGDAANNLIINVGPGGYVITYPFTNPEGKFLGIGAVMQDAEEWKKLNLKDTTDREGVVKYFSGWEPGVQKLIAALPEAVDFWIIFDSTRHPLKLYAFGPVCVAGDAAHVSPPFLGVGACLGIEDVLTLATVFVE</sequence>
<dbReference type="OrthoDB" id="417877at2759"/>
<keyword evidence="2" id="KW-0274">FAD</keyword>
<reference evidence="5" key="1">
    <citation type="submission" date="2022-11" db="EMBL/GenBank/DDBJ databases">
        <authorList>
            <person name="Petersen C."/>
        </authorList>
    </citation>
    <scope>NUCLEOTIDE SEQUENCE</scope>
    <source>
        <strain evidence="5">IBT 34128</strain>
    </source>
</reference>
<keyword evidence="3" id="KW-0560">Oxidoreductase</keyword>
<dbReference type="EMBL" id="JAPMSZ010000011">
    <property type="protein sequence ID" value="KAJ5084056.1"/>
    <property type="molecule type" value="Genomic_DNA"/>
</dbReference>
<name>A0A9W9ELU2_9EURO</name>
<dbReference type="PANTHER" id="PTHR46720:SF3">
    <property type="entry name" value="FAD-BINDING DOMAIN-CONTAINING PROTEIN-RELATED"/>
    <property type="match status" value="1"/>
</dbReference>
<accession>A0A9W9ELU2</accession>
<dbReference type="GO" id="GO:0016491">
    <property type="term" value="F:oxidoreductase activity"/>
    <property type="evidence" value="ECO:0007669"/>
    <property type="project" value="UniProtKB-KW"/>
</dbReference>
<reference evidence="5" key="2">
    <citation type="journal article" date="2023" name="IMA Fungus">
        <title>Comparative genomic study of the Penicillium genus elucidates a diverse pangenome and 15 lateral gene transfer events.</title>
        <authorList>
            <person name="Petersen C."/>
            <person name="Sorensen T."/>
            <person name="Nielsen M.R."/>
            <person name="Sondergaard T.E."/>
            <person name="Sorensen J.L."/>
            <person name="Fitzpatrick D.A."/>
            <person name="Frisvad J.C."/>
            <person name="Nielsen K.L."/>
        </authorList>
    </citation>
    <scope>NUCLEOTIDE SEQUENCE</scope>
    <source>
        <strain evidence="5">IBT 34128</strain>
    </source>
</reference>
<dbReference type="PANTHER" id="PTHR46720">
    <property type="entry name" value="HYDROXYLASE, PUTATIVE (AFU_ORTHOLOGUE AFUA_3G01460)-RELATED"/>
    <property type="match status" value="1"/>
</dbReference>
<dbReference type="InterPro" id="IPR002938">
    <property type="entry name" value="FAD-bd"/>
</dbReference>
<dbReference type="Gene3D" id="3.50.50.60">
    <property type="entry name" value="FAD/NAD(P)-binding domain"/>
    <property type="match status" value="1"/>
</dbReference>
<dbReference type="GO" id="GO:0044550">
    <property type="term" value="P:secondary metabolite biosynthetic process"/>
    <property type="evidence" value="ECO:0007669"/>
    <property type="project" value="TreeGrafter"/>
</dbReference>
<dbReference type="InterPro" id="IPR036188">
    <property type="entry name" value="FAD/NAD-bd_sf"/>
</dbReference>
<keyword evidence="1" id="KW-0285">Flavoprotein</keyword>
<organism evidence="5 6">
    <name type="scientific">Penicillium alfredii</name>
    <dbReference type="NCBI Taxonomy" id="1506179"/>
    <lineage>
        <taxon>Eukaryota</taxon>
        <taxon>Fungi</taxon>
        <taxon>Dikarya</taxon>
        <taxon>Ascomycota</taxon>
        <taxon>Pezizomycotina</taxon>
        <taxon>Eurotiomycetes</taxon>
        <taxon>Eurotiomycetidae</taxon>
        <taxon>Eurotiales</taxon>
        <taxon>Aspergillaceae</taxon>
        <taxon>Penicillium</taxon>
    </lineage>
</organism>
<dbReference type="PRINTS" id="PR00420">
    <property type="entry name" value="RNGMNOXGNASE"/>
</dbReference>
<dbReference type="InterPro" id="IPR051104">
    <property type="entry name" value="FAD_monoxygenase"/>
</dbReference>
<dbReference type="GO" id="GO:0071949">
    <property type="term" value="F:FAD binding"/>
    <property type="evidence" value="ECO:0007669"/>
    <property type="project" value="InterPro"/>
</dbReference>
<dbReference type="Pfam" id="PF01494">
    <property type="entry name" value="FAD_binding_3"/>
    <property type="match status" value="1"/>
</dbReference>
<dbReference type="SUPFAM" id="SSF51905">
    <property type="entry name" value="FAD/NAD(P)-binding domain"/>
    <property type="match status" value="1"/>
</dbReference>
<dbReference type="Proteomes" id="UP001141434">
    <property type="component" value="Unassembled WGS sequence"/>
</dbReference>
<protein>
    <submittedName>
        <fullName evidence="5">Salicylate 1-monooxygenase</fullName>
    </submittedName>
</protein>
<dbReference type="GeneID" id="81398329"/>
<evidence type="ECO:0000259" key="4">
    <source>
        <dbReference type="Pfam" id="PF01494"/>
    </source>
</evidence>
<evidence type="ECO:0000256" key="1">
    <source>
        <dbReference type="ARBA" id="ARBA00022630"/>
    </source>
</evidence>
<proteinExistence type="predicted"/>
<evidence type="ECO:0000313" key="5">
    <source>
        <dbReference type="EMBL" id="KAJ5084056.1"/>
    </source>
</evidence>
<evidence type="ECO:0000313" key="6">
    <source>
        <dbReference type="Proteomes" id="UP001141434"/>
    </source>
</evidence>
<comment type="caution">
    <text evidence="5">The sequence shown here is derived from an EMBL/GenBank/DDBJ whole genome shotgun (WGS) entry which is preliminary data.</text>
</comment>
<keyword evidence="6" id="KW-1185">Reference proteome</keyword>
<dbReference type="RefSeq" id="XP_056507453.1">
    <property type="nucleotide sequence ID" value="XM_056659160.1"/>
</dbReference>
<feature type="domain" description="FAD-binding" evidence="4">
    <location>
        <begin position="299"/>
        <end position="341"/>
    </location>
</feature>
<dbReference type="AlphaFoldDB" id="A0A9W9ELU2"/>
<evidence type="ECO:0000256" key="2">
    <source>
        <dbReference type="ARBA" id="ARBA00022827"/>
    </source>
</evidence>